<organism evidence="2 3">
    <name type="scientific">Tanacetum coccineum</name>
    <dbReference type="NCBI Taxonomy" id="301880"/>
    <lineage>
        <taxon>Eukaryota</taxon>
        <taxon>Viridiplantae</taxon>
        <taxon>Streptophyta</taxon>
        <taxon>Embryophyta</taxon>
        <taxon>Tracheophyta</taxon>
        <taxon>Spermatophyta</taxon>
        <taxon>Magnoliopsida</taxon>
        <taxon>eudicotyledons</taxon>
        <taxon>Gunneridae</taxon>
        <taxon>Pentapetalae</taxon>
        <taxon>asterids</taxon>
        <taxon>campanulids</taxon>
        <taxon>Asterales</taxon>
        <taxon>Asteraceae</taxon>
        <taxon>Asteroideae</taxon>
        <taxon>Anthemideae</taxon>
        <taxon>Anthemidinae</taxon>
        <taxon>Tanacetum</taxon>
    </lineage>
</organism>
<reference evidence="2" key="2">
    <citation type="submission" date="2022-01" db="EMBL/GenBank/DDBJ databases">
        <authorList>
            <person name="Yamashiro T."/>
            <person name="Shiraishi A."/>
            <person name="Satake H."/>
            <person name="Nakayama K."/>
        </authorList>
    </citation>
    <scope>NUCLEOTIDE SEQUENCE</scope>
</reference>
<comment type="caution">
    <text evidence="2">The sequence shown here is derived from an EMBL/GenBank/DDBJ whole genome shotgun (WGS) entry which is preliminary data.</text>
</comment>
<reference evidence="2" key="1">
    <citation type="journal article" date="2022" name="Int. J. Mol. Sci.">
        <title>Draft Genome of Tanacetum Coccineum: Genomic Comparison of Closely Related Tanacetum-Family Plants.</title>
        <authorList>
            <person name="Yamashiro T."/>
            <person name="Shiraishi A."/>
            <person name="Nakayama K."/>
            <person name="Satake H."/>
        </authorList>
    </citation>
    <scope>NUCLEOTIDE SEQUENCE</scope>
</reference>
<sequence length="183" mass="21425">MATPGTKAYDDAGKARMETDPNHQVGRKERRPESLGNKDSEVPKVHVMNLKNKPLNFQMNPNILKFEDIVYTDDVRNVVQEADINNLDAFMPSVLFATTRNTKIDPVNQINWRLEFQHLKQKNDKELERHMVDLVKLLWSISWMSRVLFLYGKIEEEVYVCQPPGFKDPDFPDRVYKVEKALY</sequence>
<keyword evidence="3" id="KW-1185">Reference proteome</keyword>
<evidence type="ECO:0000313" key="3">
    <source>
        <dbReference type="Proteomes" id="UP001151760"/>
    </source>
</evidence>
<name>A0ABQ5EW64_9ASTR</name>
<evidence type="ECO:0000313" key="2">
    <source>
        <dbReference type="EMBL" id="GJT55204.1"/>
    </source>
</evidence>
<evidence type="ECO:0000256" key="1">
    <source>
        <dbReference type="SAM" id="MobiDB-lite"/>
    </source>
</evidence>
<feature type="compositionally biased region" description="Basic and acidic residues" evidence="1">
    <location>
        <begin position="8"/>
        <end position="41"/>
    </location>
</feature>
<dbReference type="EMBL" id="BQNB010016737">
    <property type="protein sequence ID" value="GJT55204.1"/>
    <property type="molecule type" value="Genomic_DNA"/>
</dbReference>
<proteinExistence type="predicted"/>
<protein>
    <submittedName>
        <fullName evidence="2">Uncharacterized protein</fullName>
    </submittedName>
</protein>
<feature type="region of interest" description="Disordered" evidence="1">
    <location>
        <begin position="1"/>
        <end position="41"/>
    </location>
</feature>
<gene>
    <name evidence="2" type="ORF">Tco_0990258</name>
</gene>
<accession>A0ABQ5EW64</accession>
<dbReference type="Proteomes" id="UP001151760">
    <property type="component" value="Unassembled WGS sequence"/>
</dbReference>